<dbReference type="Proteomes" id="UP000548476">
    <property type="component" value="Unassembled WGS sequence"/>
</dbReference>
<dbReference type="InterPro" id="IPR029058">
    <property type="entry name" value="AB_hydrolase_fold"/>
</dbReference>
<dbReference type="PANTHER" id="PTHR43433">
    <property type="entry name" value="HYDROLASE, ALPHA/BETA FOLD FAMILY PROTEIN"/>
    <property type="match status" value="1"/>
</dbReference>
<protein>
    <submittedName>
        <fullName evidence="2">Pimeloyl-ACP methyl ester carboxylesterase</fullName>
    </submittedName>
</protein>
<keyword evidence="3" id="KW-1185">Reference proteome</keyword>
<sequence length="302" mass="32186">MSLEKFVSNNGIDLWTESFGDPNDPAILLVMGSMSQGVVWPDGLVGRLAAAGFHVIRYDHRDTGRSTAVDFAASPYSWADIRDDIGRVLDGYGLASAHIVGHSAGGLLGQWLAVEAPERVETLTAIGSSPLGGREGKVLGAALMGEEPPAGSLPPPNQAFIDHYRAAMTATPPSTRREQIDAQVAEARLLHGPELPFDEEAERVQQERLLDRAVNPASVVNHRLAWMADPDFEPAGVLDRVKAPTLVVEGTCEPCKPGHGALIAEQIPGARLLMIEGMGHTLPAEVHAELAEAITAHVTGRM</sequence>
<gene>
    <name evidence="2" type="ORF">HNR73_002272</name>
</gene>
<dbReference type="EMBL" id="JACHGT010000004">
    <property type="protein sequence ID" value="MBB6034422.1"/>
    <property type="molecule type" value="Genomic_DNA"/>
</dbReference>
<dbReference type="InterPro" id="IPR000073">
    <property type="entry name" value="AB_hydrolase_1"/>
</dbReference>
<dbReference type="InterPro" id="IPR050471">
    <property type="entry name" value="AB_hydrolase"/>
</dbReference>
<name>A0A841FLK1_9ACTN</name>
<accession>A0A841FLK1</accession>
<dbReference type="PANTHER" id="PTHR43433:SF5">
    <property type="entry name" value="AB HYDROLASE-1 DOMAIN-CONTAINING PROTEIN"/>
    <property type="match status" value="1"/>
</dbReference>
<evidence type="ECO:0000313" key="3">
    <source>
        <dbReference type="Proteomes" id="UP000548476"/>
    </source>
</evidence>
<proteinExistence type="predicted"/>
<dbReference type="Gene3D" id="3.40.50.1820">
    <property type="entry name" value="alpha/beta hydrolase"/>
    <property type="match status" value="1"/>
</dbReference>
<organism evidence="2 3">
    <name type="scientific">Phytomonospora endophytica</name>
    <dbReference type="NCBI Taxonomy" id="714109"/>
    <lineage>
        <taxon>Bacteria</taxon>
        <taxon>Bacillati</taxon>
        <taxon>Actinomycetota</taxon>
        <taxon>Actinomycetes</taxon>
        <taxon>Micromonosporales</taxon>
        <taxon>Micromonosporaceae</taxon>
        <taxon>Phytomonospora</taxon>
    </lineage>
</organism>
<evidence type="ECO:0000259" key="1">
    <source>
        <dbReference type="Pfam" id="PF00561"/>
    </source>
</evidence>
<comment type="caution">
    <text evidence="2">The sequence shown here is derived from an EMBL/GenBank/DDBJ whole genome shotgun (WGS) entry which is preliminary data.</text>
</comment>
<dbReference type="RefSeq" id="WP_203686183.1">
    <property type="nucleotide sequence ID" value="NZ_BONT01000045.1"/>
</dbReference>
<dbReference type="Pfam" id="PF00561">
    <property type="entry name" value="Abhydrolase_1"/>
    <property type="match status" value="1"/>
</dbReference>
<reference evidence="2 3" key="1">
    <citation type="submission" date="2020-08" db="EMBL/GenBank/DDBJ databases">
        <title>Genomic Encyclopedia of Type Strains, Phase IV (KMG-IV): sequencing the most valuable type-strain genomes for metagenomic binning, comparative biology and taxonomic classification.</title>
        <authorList>
            <person name="Goeker M."/>
        </authorList>
    </citation>
    <scope>NUCLEOTIDE SEQUENCE [LARGE SCALE GENOMIC DNA]</scope>
    <source>
        <strain evidence="2 3">YIM 65646</strain>
    </source>
</reference>
<dbReference type="GO" id="GO:0046503">
    <property type="term" value="P:glycerolipid catabolic process"/>
    <property type="evidence" value="ECO:0007669"/>
    <property type="project" value="TreeGrafter"/>
</dbReference>
<dbReference type="SUPFAM" id="SSF53474">
    <property type="entry name" value="alpha/beta-Hydrolases"/>
    <property type="match status" value="1"/>
</dbReference>
<dbReference type="GO" id="GO:0004806">
    <property type="term" value="F:triacylglycerol lipase activity"/>
    <property type="evidence" value="ECO:0007669"/>
    <property type="project" value="TreeGrafter"/>
</dbReference>
<feature type="domain" description="AB hydrolase-1" evidence="1">
    <location>
        <begin position="25"/>
        <end position="281"/>
    </location>
</feature>
<evidence type="ECO:0000313" key="2">
    <source>
        <dbReference type="EMBL" id="MBB6034422.1"/>
    </source>
</evidence>
<dbReference type="AlphaFoldDB" id="A0A841FLK1"/>